<evidence type="ECO:0000313" key="2">
    <source>
        <dbReference type="EMBL" id="AKH46674.1"/>
    </source>
</evidence>
<reference evidence="2" key="1">
    <citation type="journal article" date="2015" name="Front. Microbiol.">
        <title>Combining genomic sequencing methods to explore viral diversity and reveal potential virus-host interactions.</title>
        <authorList>
            <person name="Chow C.E."/>
            <person name="Winget D.M."/>
            <person name="White R.A.III."/>
            <person name="Hallam S.J."/>
            <person name="Suttle C.A."/>
        </authorList>
    </citation>
    <scope>NUCLEOTIDE SEQUENCE</scope>
    <source>
        <strain evidence="2">Anoxic2_1</strain>
    </source>
</reference>
<sequence length="49" mass="5272">MTFRARSSPSTAGSPRNNRRHGLPALVVCSLQTRMSAFCHPCVNGASQL</sequence>
<accession>A0A0F7L294</accession>
<reference evidence="2" key="2">
    <citation type="submission" date="2015-03" db="EMBL/GenBank/DDBJ databases">
        <authorList>
            <person name="Chow C.-E.T."/>
            <person name="Winget D.M."/>
            <person name="White R.A.III."/>
            <person name="Hallam S.J."/>
            <person name="Suttle C.A."/>
        </authorList>
    </citation>
    <scope>NUCLEOTIDE SEQUENCE</scope>
    <source>
        <strain evidence="2">Anoxic2_1</strain>
    </source>
</reference>
<organism evidence="2">
    <name type="scientific">uncultured marine virus</name>
    <dbReference type="NCBI Taxonomy" id="186617"/>
    <lineage>
        <taxon>Viruses</taxon>
        <taxon>environmental samples</taxon>
    </lineage>
</organism>
<feature type="region of interest" description="Disordered" evidence="1">
    <location>
        <begin position="1"/>
        <end position="21"/>
    </location>
</feature>
<dbReference type="EMBL" id="KR029585">
    <property type="protein sequence ID" value="AKH46674.1"/>
    <property type="molecule type" value="Genomic_DNA"/>
</dbReference>
<feature type="compositionally biased region" description="Polar residues" evidence="1">
    <location>
        <begin position="1"/>
        <end position="16"/>
    </location>
</feature>
<proteinExistence type="predicted"/>
<protein>
    <submittedName>
        <fullName evidence="2">Uncharacterized protein</fullName>
    </submittedName>
</protein>
<name>A0A0F7L294_9VIRU</name>
<evidence type="ECO:0000256" key="1">
    <source>
        <dbReference type="SAM" id="MobiDB-lite"/>
    </source>
</evidence>